<dbReference type="Gene3D" id="3.40.190.10">
    <property type="entry name" value="Periplasmic binding protein-like II"/>
    <property type="match status" value="2"/>
</dbReference>
<feature type="transmembrane region" description="Helical" evidence="2">
    <location>
        <begin position="44"/>
        <end position="67"/>
    </location>
</feature>
<evidence type="ECO:0000256" key="2">
    <source>
        <dbReference type="SAM" id="Phobius"/>
    </source>
</evidence>
<sequence length="304" mass="34989">MILPYINNSDANRVIDGLVYRAKNIQPIREKDQDMQAVIKRKSLLCHALHTAMTFCIALFLITLVSVSNPCPAWGQNSDRVQLVGFNYPPFYQVKSGTATGIAVDLAEELFSRLNREYALSIYPLKRTLSMLENGQADCVIILIKTPQRQKFLHFTEPIVTARGLIWSSTEREKNPIHFDTLQDLRRYKIGITRGYSYGQEFDNFLQSMNVETANSDYSNLLKLLEHRIEIFPGNELVVQSLINQHPELRNKFLRSSKTFFEWDLRIAISRKSHLVELLPEIETVLADLKREGIVDAIIQSYLQ</sequence>
<accession>A0A2C8F775</accession>
<gene>
    <name evidence="4" type="ORF">DPRO_1467</name>
</gene>
<evidence type="ECO:0000313" key="5">
    <source>
        <dbReference type="Proteomes" id="UP000219215"/>
    </source>
</evidence>
<dbReference type="InterPro" id="IPR001638">
    <property type="entry name" value="Solute-binding_3/MltF_N"/>
</dbReference>
<dbReference type="PANTHER" id="PTHR35936:SF25">
    <property type="entry name" value="ABC TRANSPORTER SUBSTRATE-BINDING PROTEIN"/>
    <property type="match status" value="1"/>
</dbReference>
<dbReference type="Pfam" id="PF00497">
    <property type="entry name" value="SBP_bac_3"/>
    <property type="match status" value="1"/>
</dbReference>
<evidence type="ECO:0000259" key="3">
    <source>
        <dbReference type="SMART" id="SM00062"/>
    </source>
</evidence>
<dbReference type="KEGG" id="pprf:DPRO_1467"/>
<reference evidence="5" key="1">
    <citation type="submission" date="2017-09" db="EMBL/GenBank/DDBJ databases">
        <authorList>
            <person name="Regsiter A."/>
            <person name="William W."/>
        </authorList>
    </citation>
    <scope>NUCLEOTIDE SEQUENCE [LARGE SCALE GENOMIC DNA]</scope>
    <source>
        <strain evidence="5">500-1</strain>
    </source>
</reference>
<dbReference type="SMART" id="SM00062">
    <property type="entry name" value="PBPb"/>
    <property type="match status" value="1"/>
</dbReference>
<keyword evidence="5" id="KW-1185">Reference proteome</keyword>
<dbReference type="AlphaFoldDB" id="A0A2C8F775"/>
<keyword evidence="2" id="KW-1133">Transmembrane helix</keyword>
<proteinExistence type="predicted"/>
<dbReference type="Proteomes" id="UP000219215">
    <property type="component" value="Chromosome DPRO"/>
</dbReference>
<dbReference type="PANTHER" id="PTHR35936">
    <property type="entry name" value="MEMBRANE-BOUND LYTIC MUREIN TRANSGLYCOSYLASE F"/>
    <property type="match status" value="1"/>
</dbReference>
<evidence type="ECO:0000313" key="4">
    <source>
        <dbReference type="EMBL" id="SOB58362.1"/>
    </source>
</evidence>
<organism evidence="4 5">
    <name type="scientific">Pseudodesulfovibrio profundus</name>
    <dbReference type="NCBI Taxonomy" id="57320"/>
    <lineage>
        <taxon>Bacteria</taxon>
        <taxon>Pseudomonadati</taxon>
        <taxon>Thermodesulfobacteriota</taxon>
        <taxon>Desulfovibrionia</taxon>
        <taxon>Desulfovibrionales</taxon>
        <taxon>Desulfovibrionaceae</taxon>
    </lineage>
</organism>
<keyword evidence="1" id="KW-0732">Signal</keyword>
<protein>
    <recommendedName>
        <fullName evidence="3">Solute-binding protein family 3/N-terminal domain-containing protein</fullName>
    </recommendedName>
</protein>
<dbReference type="SUPFAM" id="SSF53850">
    <property type="entry name" value="Periplasmic binding protein-like II"/>
    <property type="match status" value="1"/>
</dbReference>
<dbReference type="EMBL" id="LT907975">
    <property type="protein sequence ID" value="SOB58362.1"/>
    <property type="molecule type" value="Genomic_DNA"/>
</dbReference>
<keyword evidence="2" id="KW-0812">Transmembrane</keyword>
<evidence type="ECO:0000256" key="1">
    <source>
        <dbReference type="ARBA" id="ARBA00022729"/>
    </source>
</evidence>
<feature type="domain" description="Solute-binding protein family 3/N-terminal" evidence="3">
    <location>
        <begin position="81"/>
        <end position="303"/>
    </location>
</feature>
<keyword evidence="2" id="KW-0472">Membrane</keyword>
<name>A0A2C8F775_9BACT</name>